<name>A0A7Y2H344_UNCEI</name>
<dbReference type="InterPro" id="IPR041698">
    <property type="entry name" value="Methyltransf_25"/>
</dbReference>
<evidence type="ECO:0000313" key="2">
    <source>
        <dbReference type="EMBL" id="NNF07670.1"/>
    </source>
</evidence>
<dbReference type="InterPro" id="IPR029063">
    <property type="entry name" value="SAM-dependent_MTases_sf"/>
</dbReference>
<dbReference type="Pfam" id="PF13649">
    <property type="entry name" value="Methyltransf_25"/>
    <property type="match status" value="1"/>
</dbReference>
<comment type="caution">
    <text evidence="2">The sequence shown here is derived from an EMBL/GenBank/DDBJ whole genome shotgun (WGS) entry which is preliminary data.</text>
</comment>
<gene>
    <name evidence="2" type="ORF">HKN21_12985</name>
</gene>
<proteinExistence type="predicted"/>
<dbReference type="Proteomes" id="UP000547674">
    <property type="component" value="Unassembled WGS sequence"/>
</dbReference>
<reference evidence="2 3" key="1">
    <citation type="submission" date="2020-03" db="EMBL/GenBank/DDBJ databases">
        <title>Metabolic flexibility allows generalist bacteria to become dominant in a frequently disturbed ecosystem.</title>
        <authorList>
            <person name="Chen Y.-J."/>
            <person name="Leung P.M."/>
            <person name="Bay S.K."/>
            <person name="Hugenholtz P."/>
            <person name="Kessler A.J."/>
            <person name="Shelley G."/>
            <person name="Waite D.W."/>
            <person name="Cook P.L."/>
            <person name="Greening C."/>
        </authorList>
    </citation>
    <scope>NUCLEOTIDE SEQUENCE [LARGE SCALE GENOMIC DNA]</scope>
    <source>
        <strain evidence="2">SS_bin_28</strain>
    </source>
</reference>
<organism evidence="2 3">
    <name type="scientific">Eiseniibacteriota bacterium</name>
    <dbReference type="NCBI Taxonomy" id="2212470"/>
    <lineage>
        <taxon>Bacteria</taxon>
        <taxon>Candidatus Eiseniibacteriota</taxon>
    </lineage>
</organism>
<sequence>MPQFDLEEEPAFGREVAQEVEFLESLMGLRLSESILDVASGAGRHALELARRGYKNVTALDISDQLMRIGARTAEAADLQVEFVKGDARTVRFDGVFDAALILGGGAFGLMEDDDENQKILDATYEALKPGGRVVVSGMSLLWLIRTSKDLSGYDTQTGYLKTQESVNIEGSGEEKLPLNERYFVFPGLKRQMEQAGFRSIMGFGAAPGRYSSRSISVEDPEILLFGKKAK</sequence>
<accession>A0A7Y2H344</accession>
<dbReference type="Gene3D" id="2.20.25.110">
    <property type="entry name" value="S-adenosyl-L-methionine-dependent methyltransferases"/>
    <property type="match status" value="1"/>
</dbReference>
<dbReference type="EMBL" id="JABDJR010000519">
    <property type="protein sequence ID" value="NNF07670.1"/>
    <property type="molecule type" value="Genomic_DNA"/>
</dbReference>
<evidence type="ECO:0000259" key="1">
    <source>
        <dbReference type="Pfam" id="PF13649"/>
    </source>
</evidence>
<dbReference type="GO" id="GO:0008168">
    <property type="term" value="F:methyltransferase activity"/>
    <property type="evidence" value="ECO:0007669"/>
    <property type="project" value="UniProtKB-KW"/>
</dbReference>
<keyword evidence="2" id="KW-0489">Methyltransferase</keyword>
<protein>
    <submittedName>
        <fullName evidence="2">Class I SAM-dependent methyltransferase</fullName>
    </submittedName>
</protein>
<dbReference type="Gene3D" id="3.40.50.150">
    <property type="entry name" value="Vaccinia Virus protein VP39"/>
    <property type="match status" value="1"/>
</dbReference>
<dbReference type="SUPFAM" id="SSF53335">
    <property type="entry name" value="S-adenosyl-L-methionine-dependent methyltransferases"/>
    <property type="match status" value="1"/>
</dbReference>
<dbReference type="GO" id="GO:0032259">
    <property type="term" value="P:methylation"/>
    <property type="evidence" value="ECO:0007669"/>
    <property type="project" value="UniProtKB-KW"/>
</dbReference>
<feature type="domain" description="Methyltransferase" evidence="1">
    <location>
        <begin position="35"/>
        <end position="132"/>
    </location>
</feature>
<keyword evidence="2" id="KW-0808">Transferase</keyword>
<dbReference type="AlphaFoldDB" id="A0A7Y2H344"/>
<evidence type="ECO:0000313" key="3">
    <source>
        <dbReference type="Proteomes" id="UP000547674"/>
    </source>
</evidence>
<dbReference type="CDD" id="cd02440">
    <property type="entry name" value="AdoMet_MTases"/>
    <property type="match status" value="1"/>
</dbReference>